<dbReference type="RefSeq" id="XP_073789817.1">
    <property type="nucleotide sequence ID" value="XM_073933716.1"/>
</dbReference>
<evidence type="ECO:0000313" key="2">
    <source>
        <dbReference type="RefSeq" id="XP_073789817.1"/>
    </source>
</evidence>
<proteinExistence type="predicted"/>
<sequence>MSSLDVICEKIHQGHGPRWERAGICVACVVEMMDRADVSAVRKRAALVSAMRVDAVRELLYGEEDRRKRFISSLLRLLFSAVDSSLLDQTVQVLLQITLDVPNQQFLLFILDQIHSRWTEGLKVSLSSLMFLGKLLDAHPALSQTLTSSHLCMLECVCSGLLVWDEDVKAAVCYVLFRIWSSSDAVQTLPHTLRQRMCVLLLHTLSHTQTSALTVNCLGVVKQMCQFSEVVCVLMNLQDGGEEPLVYQPLPLILKKLLLSAQDSLQVVSVRCVCAVLIHSPLLFSSTFIQADLPEFLLEVLNSSCSDVLLWSVFSCLLLLSEDPLFFSQCHAVYAMEPLVRCLKETLGKANTEVQKQGLKLLTAILDRQPVSVRLFPTGSEFSSVCDVIVGGVASSCLRVSMCAVRAAAVLFRPIHQSSPVQLSDIRRIVEIMMSKCAEHRESRSASDSVTAGVLLQTLICFDAACRLVEACVCDSALMDGVCSAQDTLQSLCVFLLHCCDTTCIPAATGVCERVSSPQVLQLFYSVLSRQFSLCPDHMTSFSRKLAASGFIRLTLERKAQLCSGNRNVSVNQVCCDFLLKLCICLMAHEHTLSHELTDVQCVLQESLPSLCCSVSDWPAVLSDIPQSLRNTQYCLIYLMHLSLLHGDRFLSDSAVFSCVLRFTVCVQETLPPSVLSSALCLLSATQHSSPRLDTVSVSVLSAALSSCPALFSRSLPLSVLHFLFSHPELTERFGALALAERLKQTSEEEDKELLELLHTHPPALMATLAVACDSSSSASVSALCVLRCFLQSADSSIIISRSPDLCVQMRLLLLSVLQRDTHTDVLTVLLELLCMMQSGHTDYTLLYHISNLVAKLNSTNPELLLSVFNFLYCFLCVCPSHATDRAVCLLLGNVRLMELLEELLSSSSSSSLSCSSLLLLSSLMLLQHKHSAQVQRSVRVDLHQILRRLTFNKKQTDTLMLMCSVRFVQVCLDVDESTLVCVCDVVLQRPLPPADGALHPLGHSGANSLITALGTLMLTKQDLMASAAVNCLKSLMDFLHRRNPDSVEQMVCRQPWTRFLLFSLLSSDEKLRPAVLQLLTLLVCFSCGVSQWWTEVESVCEEVEKRGVTNLTDDRKHTLRLMLTQVAGAAVLGENPRLPSPQTHPPAPPGRSRGVPRPAERHSPSSVSWVFPKVSSRWDMPGTPS</sequence>
<evidence type="ECO:0000313" key="1">
    <source>
        <dbReference type="Proteomes" id="UP000000437"/>
    </source>
</evidence>
<accession>A0AC58I6G0</accession>
<keyword evidence="1" id="KW-1185">Reference proteome</keyword>
<organism evidence="1 2">
    <name type="scientific">Danio rerio</name>
    <name type="common">Zebrafish</name>
    <name type="synonym">Brachydanio rerio</name>
    <dbReference type="NCBI Taxonomy" id="7955"/>
    <lineage>
        <taxon>Eukaryota</taxon>
        <taxon>Metazoa</taxon>
        <taxon>Chordata</taxon>
        <taxon>Craniata</taxon>
        <taxon>Vertebrata</taxon>
        <taxon>Euteleostomi</taxon>
        <taxon>Actinopterygii</taxon>
        <taxon>Neopterygii</taxon>
        <taxon>Teleostei</taxon>
        <taxon>Ostariophysi</taxon>
        <taxon>Cypriniformes</taxon>
        <taxon>Danionidae</taxon>
        <taxon>Danioninae</taxon>
        <taxon>Danio</taxon>
    </lineage>
</organism>
<protein>
    <submittedName>
        <fullName evidence="2">Meiosis inhibitor protein 1 isoform X1</fullName>
    </submittedName>
</protein>
<gene>
    <name evidence="2" type="primary">mei1</name>
</gene>
<reference evidence="2" key="1">
    <citation type="submission" date="2025-08" db="UniProtKB">
        <authorList>
            <consortium name="RefSeq"/>
        </authorList>
    </citation>
    <scope>IDENTIFICATION</scope>
    <source>
        <strain evidence="2">Tuebingen</strain>
        <tissue evidence="2">Fibroblasts and whole tissue</tissue>
    </source>
</reference>
<dbReference type="Proteomes" id="UP000000437">
    <property type="component" value="Chromosome 20"/>
</dbReference>
<name>A0AC58I6G0_DANRE</name>